<comment type="similarity">
    <text evidence="4">Belongs to the metallophosphoesterase superfamily. Purple acid phosphatase family.</text>
</comment>
<evidence type="ECO:0000256" key="4">
    <source>
        <dbReference type="RuleBase" id="RU361203"/>
    </source>
</evidence>
<dbReference type="InterPro" id="IPR004843">
    <property type="entry name" value="Calcineurin-like_PHP"/>
</dbReference>
<dbReference type="InterPro" id="IPR025733">
    <property type="entry name" value="PAPs_C"/>
</dbReference>
<proteinExistence type="inferred from homology"/>
<keyword evidence="3" id="KW-0325">Glycoprotein</keyword>
<feature type="domain" description="Calcineurin-like phosphoesterase" evidence="5">
    <location>
        <begin position="168"/>
        <end position="405"/>
    </location>
</feature>
<dbReference type="GeneID" id="81623050"/>
<dbReference type="Pfam" id="PF14008">
    <property type="entry name" value="Metallophos_C"/>
    <property type="match status" value="1"/>
</dbReference>
<dbReference type="InterPro" id="IPR039331">
    <property type="entry name" value="PAPs-like"/>
</dbReference>
<reference evidence="8" key="2">
    <citation type="journal article" date="2023" name="IMA Fungus">
        <title>Comparative genomic study of the Penicillium genus elucidates a diverse pangenome and 15 lateral gene transfer events.</title>
        <authorList>
            <person name="Petersen C."/>
            <person name="Sorensen T."/>
            <person name="Nielsen M.R."/>
            <person name="Sondergaard T.E."/>
            <person name="Sorensen J.L."/>
            <person name="Fitzpatrick D.A."/>
            <person name="Frisvad J.C."/>
            <person name="Nielsen K.L."/>
        </authorList>
    </citation>
    <scope>NUCLEOTIDE SEQUENCE</scope>
    <source>
        <strain evidence="8">IBT 30728</strain>
    </source>
</reference>
<evidence type="ECO:0000256" key="2">
    <source>
        <dbReference type="ARBA" id="ARBA00022801"/>
    </source>
</evidence>
<dbReference type="Proteomes" id="UP001148312">
    <property type="component" value="Unassembled WGS sequence"/>
</dbReference>
<comment type="catalytic activity">
    <reaction evidence="4">
        <text>a phosphate monoester + H2O = an alcohol + phosphate</text>
        <dbReference type="Rhea" id="RHEA:15017"/>
        <dbReference type="ChEBI" id="CHEBI:15377"/>
        <dbReference type="ChEBI" id="CHEBI:30879"/>
        <dbReference type="ChEBI" id="CHEBI:43474"/>
        <dbReference type="ChEBI" id="CHEBI:67140"/>
        <dbReference type="EC" id="3.1.3.2"/>
    </reaction>
</comment>
<sequence length="551" mass="59390">MGFATSKKLSATLAAMPLLALAASDKTGINSQVRLAYHGDNGMMVSWNTFQQLSKPTVHFGLSPDNLNETVSSAISVTYPTSLTYNNHVLLTGLTPDTTYYYSPSSLVDQAPSKPFNFTTSRVAGDNTPFSVAVVIDLGTMGARGLTTSAGKGVDHGNILAPGETNTIQSLTKYQNEYEFIWHPGDIAYADYWLKEEIQGFLPNTTIEEGAKVYEAILNDYYDQMMAVTTTKPYMVGPGNHEANCDNGGTTDKTRNITYTSDICVMGQTNFTGFKNHFRMPSDVSGGTGNFWYSFDSGMTHFIQLDTETDLGHGLIGPDEVGGTEGINADPVNATMNAQTKWLEADLAAVDRAKTPWVIVAGHRPWYLSHKNTTGTICWSCKDVFEPLFLKYSVDLVLSGHAHVYERQAPINNGVYDTAELNNPKAPWYITNGAAGHYDGLDALSSDRKNYSRFGLDTYNATYGWSKLTFHNCTHLTHDFVASNNGSVLDTATLFKNRNCSTGSVTGSKPSSTGGATGAASSTAFPGSATAVTVSGSVWTILAAAVAVFAL</sequence>
<dbReference type="CDD" id="cd00839">
    <property type="entry name" value="MPP_PAPs"/>
    <property type="match status" value="1"/>
</dbReference>
<dbReference type="AlphaFoldDB" id="A0A9W9XHD2"/>
<evidence type="ECO:0000259" key="7">
    <source>
        <dbReference type="Pfam" id="PF16656"/>
    </source>
</evidence>
<dbReference type="Gene3D" id="2.60.40.380">
    <property type="entry name" value="Purple acid phosphatase-like, N-terminal"/>
    <property type="match status" value="1"/>
</dbReference>
<gene>
    <name evidence="8" type="ORF">N7539_003199</name>
</gene>
<dbReference type="EMBL" id="JAPWDQ010000003">
    <property type="protein sequence ID" value="KAJ5491632.1"/>
    <property type="molecule type" value="Genomic_DNA"/>
</dbReference>
<keyword evidence="9" id="KW-1185">Reference proteome</keyword>
<reference evidence="8" key="1">
    <citation type="submission" date="2022-12" db="EMBL/GenBank/DDBJ databases">
        <authorList>
            <person name="Petersen C."/>
        </authorList>
    </citation>
    <scope>NUCLEOTIDE SEQUENCE</scope>
    <source>
        <strain evidence="8">IBT 30728</strain>
    </source>
</reference>
<dbReference type="InterPro" id="IPR041792">
    <property type="entry name" value="MPP_PAP"/>
</dbReference>
<dbReference type="InterPro" id="IPR008963">
    <property type="entry name" value="Purple_acid_Pase-like_N"/>
</dbReference>
<dbReference type="SUPFAM" id="SSF56300">
    <property type="entry name" value="Metallo-dependent phosphatases"/>
    <property type="match status" value="1"/>
</dbReference>
<dbReference type="PANTHER" id="PTHR22953:SF145">
    <property type="entry name" value="PURPLE ACID PHOSPHATASE"/>
    <property type="match status" value="1"/>
</dbReference>
<dbReference type="Pfam" id="PF16656">
    <property type="entry name" value="Pur_ac_phosph_N"/>
    <property type="match status" value="1"/>
</dbReference>
<dbReference type="Pfam" id="PF00149">
    <property type="entry name" value="Metallophos"/>
    <property type="match status" value="1"/>
</dbReference>
<accession>A0A9W9XHD2</accession>
<keyword evidence="2 4" id="KW-0378">Hydrolase</keyword>
<feature type="domain" description="Purple acid phosphatase C-terminal" evidence="6">
    <location>
        <begin position="426"/>
        <end position="491"/>
    </location>
</feature>
<protein>
    <recommendedName>
        <fullName evidence="4">Purple acid phosphatase</fullName>
        <ecNumber evidence="4">3.1.3.2</ecNumber>
    </recommendedName>
</protein>
<feature type="signal peptide" evidence="4">
    <location>
        <begin position="1"/>
        <end position="22"/>
    </location>
</feature>
<keyword evidence="1 4" id="KW-0732">Signal</keyword>
<evidence type="ECO:0000313" key="8">
    <source>
        <dbReference type="EMBL" id="KAJ5491632.1"/>
    </source>
</evidence>
<evidence type="ECO:0000259" key="5">
    <source>
        <dbReference type="Pfam" id="PF00149"/>
    </source>
</evidence>
<dbReference type="Gene3D" id="3.60.21.10">
    <property type="match status" value="1"/>
</dbReference>
<dbReference type="RefSeq" id="XP_056792760.1">
    <property type="nucleotide sequence ID" value="XM_056932801.1"/>
</dbReference>
<feature type="domain" description="Purple acid phosphatase N-terminal" evidence="7">
    <location>
        <begin position="31"/>
        <end position="120"/>
    </location>
</feature>
<comment type="caution">
    <text evidence="8">The sequence shown here is derived from an EMBL/GenBank/DDBJ whole genome shotgun (WGS) entry which is preliminary data.</text>
</comment>
<evidence type="ECO:0000259" key="6">
    <source>
        <dbReference type="Pfam" id="PF14008"/>
    </source>
</evidence>
<evidence type="ECO:0000256" key="3">
    <source>
        <dbReference type="ARBA" id="ARBA00023180"/>
    </source>
</evidence>
<dbReference type="SUPFAM" id="SSF49363">
    <property type="entry name" value="Purple acid phosphatase, N-terminal domain"/>
    <property type="match status" value="1"/>
</dbReference>
<dbReference type="PANTHER" id="PTHR22953">
    <property type="entry name" value="ACID PHOSPHATASE RELATED"/>
    <property type="match status" value="1"/>
</dbReference>
<evidence type="ECO:0000313" key="9">
    <source>
        <dbReference type="Proteomes" id="UP001148312"/>
    </source>
</evidence>
<dbReference type="EC" id="3.1.3.2" evidence="4"/>
<organism evidence="8 9">
    <name type="scientific">Penicillium diatomitis</name>
    <dbReference type="NCBI Taxonomy" id="2819901"/>
    <lineage>
        <taxon>Eukaryota</taxon>
        <taxon>Fungi</taxon>
        <taxon>Dikarya</taxon>
        <taxon>Ascomycota</taxon>
        <taxon>Pezizomycotina</taxon>
        <taxon>Eurotiomycetes</taxon>
        <taxon>Eurotiomycetidae</taxon>
        <taxon>Eurotiales</taxon>
        <taxon>Aspergillaceae</taxon>
        <taxon>Penicillium</taxon>
    </lineage>
</organism>
<dbReference type="GO" id="GO:0003993">
    <property type="term" value="F:acid phosphatase activity"/>
    <property type="evidence" value="ECO:0007669"/>
    <property type="project" value="UniProtKB-EC"/>
</dbReference>
<dbReference type="GO" id="GO:0046872">
    <property type="term" value="F:metal ion binding"/>
    <property type="evidence" value="ECO:0007669"/>
    <property type="project" value="InterPro"/>
</dbReference>
<evidence type="ECO:0000256" key="1">
    <source>
        <dbReference type="ARBA" id="ARBA00022729"/>
    </source>
</evidence>
<name>A0A9W9XHD2_9EURO</name>
<dbReference type="InterPro" id="IPR015914">
    <property type="entry name" value="PAPs_N"/>
</dbReference>
<feature type="chain" id="PRO_5041021651" description="Purple acid phosphatase" evidence="4">
    <location>
        <begin position="23"/>
        <end position="551"/>
    </location>
</feature>
<dbReference type="InterPro" id="IPR029052">
    <property type="entry name" value="Metallo-depent_PP-like"/>
</dbReference>